<keyword evidence="1" id="KW-0472">Membrane</keyword>
<gene>
    <name evidence="3" type="ORF">AVL61_04065</name>
</gene>
<dbReference type="EMBL" id="LQBK01000002">
    <property type="protein sequence ID" value="KUG62245.1"/>
    <property type="molecule type" value="Genomic_DNA"/>
</dbReference>
<dbReference type="RefSeq" id="WP_058872610.1">
    <property type="nucleotide sequence ID" value="NZ_LQBK01000002.1"/>
</dbReference>
<organism evidence="3 4">
    <name type="scientific">Kocuria rosea subsp. polaris</name>
    <dbReference type="NCBI Taxonomy" id="136273"/>
    <lineage>
        <taxon>Bacteria</taxon>
        <taxon>Bacillati</taxon>
        <taxon>Actinomycetota</taxon>
        <taxon>Actinomycetes</taxon>
        <taxon>Micrococcales</taxon>
        <taxon>Micrococcaceae</taxon>
        <taxon>Kocuria</taxon>
    </lineage>
</organism>
<dbReference type="Pfam" id="PF00462">
    <property type="entry name" value="Glutaredoxin"/>
    <property type="match status" value="1"/>
</dbReference>
<evidence type="ECO:0000313" key="4">
    <source>
        <dbReference type="Proteomes" id="UP000053512"/>
    </source>
</evidence>
<evidence type="ECO:0000259" key="2">
    <source>
        <dbReference type="Pfam" id="PF00462"/>
    </source>
</evidence>
<dbReference type="Proteomes" id="UP000053512">
    <property type="component" value="Unassembled WGS sequence"/>
</dbReference>
<comment type="caution">
    <text evidence="3">The sequence shown here is derived from an EMBL/GenBank/DDBJ whole genome shotgun (WGS) entry which is preliminary data.</text>
</comment>
<dbReference type="CDD" id="cd02976">
    <property type="entry name" value="NrdH"/>
    <property type="match status" value="1"/>
</dbReference>
<dbReference type="AlphaFoldDB" id="A0A0W8IQI6"/>
<accession>A0A0W8IQI6</accession>
<dbReference type="SUPFAM" id="SSF52833">
    <property type="entry name" value="Thioredoxin-like"/>
    <property type="match status" value="1"/>
</dbReference>
<evidence type="ECO:0000256" key="1">
    <source>
        <dbReference type="SAM" id="Phobius"/>
    </source>
</evidence>
<feature type="domain" description="Glutaredoxin" evidence="2">
    <location>
        <begin position="64"/>
        <end position="122"/>
    </location>
</feature>
<keyword evidence="1" id="KW-1133">Transmembrane helix</keyword>
<protein>
    <recommendedName>
        <fullName evidence="2">Glutaredoxin domain-containing protein</fullName>
    </recommendedName>
</protein>
<feature type="transmembrane region" description="Helical" evidence="1">
    <location>
        <begin position="34"/>
        <end position="54"/>
    </location>
</feature>
<evidence type="ECO:0000313" key="3">
    <source>
        <dbReference type="EMBL" id="KUG62245.1"/>
    </source>
</evidence>
<sequence>MSRGSVRSWWLAVLVLLVTGAAVAVRLGRGEPGEAGIVLLAGAAGVAVCSPLVFPRRGAAPDAVTVYYRPGCGYCLRLRASLGSLARRARWVDIWADPEAAAYVRSVNGGDATVPTVVLDGVPHTNPPPATVRAALEHRA</sequence>
<dbReference type="InterPro" id="IPR036249">
    <property type="entry name" value="Thioredoxin-like_sf"/>
</dbReference>
<keyword evidence="1" id="KW-0812">Transmembrane</keyword>
<proteinExistence type="predicted"/>
<reference evidence="4" key="1">
    <citation type="submission" date="2015-12" db="EMBL/GenBank/DDBJ databases">
        <authorList>
            <person name="Nair G.R."/>
            <person name="Kaur G."/>
            <person name="Mayilraj S."/>
        </authorList>
    </citation>
    <scope>NUCLEOTIDE SEQUENCE [LARGE SCALE GENOMIC DNA]</scope>
    <source>
        <strain evidence="4">CD08_4</strain>
    </source>
</reference>
<dbReference type="Gene3D" id="3.40.30.10">
    <property type="entry name" value="Glutaredoxin"/>
    <property type="match status" value="1"/>
</dbReference>
<name>A0A0W8IQI6_KOCRO</name>
<dbReference type="InterPro" id="IPR002109">
    <property type="entry name" value="Glutaredoxin"/>
</dbReference>
<dbReference type="PROSITE" id="PS51354">
    <property type="entry name" value="GLUTAREDOXIN_2"/>
    <property type="match status" value="1"/>
</dbReference>